<dbReference type="InterPro" id="IPR037069">
    <property type="entry name" value="AcylCoA_DH/ox_N_sf"/>
</dbReference>
<keyword evidence="5" id="KW-0285">Flavoprotein</keyword>
<dbReference type="FunFam" id="1.20.140.10:FF:000007">
    <property type="entry name" value="Acyl-coenzyme A oxidase"/>
    <property type="match status" value="1"/>
</dbReference>
<evidence type="ECO:0000256" key="1">
    <source>
        <dbReference type="ARBA" id="ARBA00001974"/>
    </source>
</evidence>
<feature type="domain" description="Acyl-CoA dehydrogenase/oxidase N-terminal" evidence="13">
    <location>
        <begin position="194"/>
        <end position="279"/>
    </location>
</feature>
<keyword evidence="16" id="KW-1185">Reference proteome</keyword>
<gene>
    <name evidence="15" type="ORF">GCM10007940_37580</name>
</gene>
<dbReference type="AlphaFoldDB" id="A0AA37SRV3"/>
<evidence type="ECO:0000256" key="9">
    <source>
        <dbReference type="ARBA" id="ARBA00023098"/>
    </source>
</evidence>
<dbReference type="SUPFAM" id="SSF56645">
    <property type="entry name" value="Acyl-CoA dehydrogenase NM domain-like"/>
    <property type="match status" value="1"/>
</dbReference>
<feature type="domain" description="Acyl-CoA oxidase C-alpha1" evidence="14">
    <location>
        <begin position="429"/>
        <end position="583"/>
    </location>
</feature>
<dbReference type="InterPro" id="IPR006091">
    <property type="entry name" value="Acyl-CoA_Oxase/DH_mid-dom"/>
</dbReference>
<accession>A0AA37SRV3</accession>
<dbReference type="InterPro" id="IPR036250">
    <property type="entry name" value="AcylCo_DH-like_C"/>
</dbReference>
<dbReference type="InterPro" id="IPR055060">
    <property type="entry name" value="ACOX_C_alpha1"/>
</dbReference>
<reference evidence="15" key="2">
    <citation type="submission" date="2023-01" db="EMBL/GenBank/DDBJ databases">
        <title>Draft genome sequence of Portibacter lacus strain NBRC 108769.</title>
        <authorList>
            <person name="Sun Q."/>
            <person name="Mori K."/>
        </authorList>
    </citation>
    <scope>NUCLEOTIDE SEQUENCE</scope>
    <source>
        <strain evidence="15">NBRC 108769</strain>
    </source>
</reference>
<name>A0AA37SRV3_9BACT</name>
<dbReference type="InterPro" id="IPR002655">
    <property type="entry name" value="Acyl-CoA_oxidase_C"/>
</dbReference>
<dbReference type="GO" id="GO:0003997">
    <property type="term" value="F:acyl-CoA oxidase activity"/>
    <property type="evidence" value="ECO:0007669"/>
    <property type="project" value="UniProtKB-EC"/>
</dbReference>
<dbReference type="FunFam" id="2.40.110.10:FF:000005">
    <property type="entry name" value="Acyl-coenzyme A oxidase"/>
    <property type="match status" value="1"/>
</dbReference>
<evidence type="ECO:0000259" key="13">
    <source>
        <dbReference type="Pfam" id="PF02771"/>
    </source>
</evidence>
<keyword evidence="8" id="KW-0560">Oxidoreductase</keyword>
<dbReference type="PIRSF" id="PIRSF000168">
    <property type="entry name" value="Acyl-CoA_oxidase"/>
    <property type="match status" value="1"/>
</dbReference>
<dbReference type="GO" id="GO:0071949">
    <property type="term" value="F:FAD binding"/>
    <property type="evidence" value="ECO:0007669"/>
    <property type="project" value="InterPro"/>
</dbReference>
<dbReference type="InterPro" id="IPR013786">
    <property type="entry name" value="AcylCoA_DH/ox_N"/>
</dbReference>
<comment type="caution">
    <text evidence="15">The sequence shown here is derived from an EMBL/GenBank/DDBJ whole genome shotgun (WGS) entry which is preliminary data.</text>
</comment>
<feature type="domain" description="Acyl-CoA oxidase C-terminal" evidence="11">
    <location>
        <begin position="633"/>
        <end position="770"/>
    </location>
</feature>
<dbReference type="Pfam" id="PF02770">
    <property type="entry name" value="Acyl-CoA_dh_M"/>
    <property type="match status" value="1"/>
</dbReference>
<dbReference type="Gene3D" id="1.20.140.10">
    <property type="entry name" value="Butyryl-CoA Dehydrogenase, subunit A, domain 3"/>
    <property type="match status" value="2"/>
</dbReference>
<dbReference type="GO" id="GO:0055088">
    <property type="term" value="P:lipid homeostasis"/>
    <property type="evidence" value="ECO:0007669"/>
    <property type="project" value="TreeGrafter"/>
</dbReference>
<evidence type="ECO:0000256" key="5">
    <source>
        <dbReference type="ARBA" id="ARBA00022630"/>
    </source>
</evidence>
<evidence type="ECO:0000256" key="3">
    <source>
        <dbReference type="ARBA" id="ARBA00006288"/>
    </source>
</evidence>
<comment type="subcellular location">
    <subcellularLocation>
        <location evidence="2">Peroxisome</location>
    </subcellularLocation>
</comment>
<dbReference type="InterPro" id="IPR046373">
    <property type="entry name" value="Acyl-CoA_Oxase/DH_mid-dom_sf"/>
</dbReference>
<dbReference type="CDD" id="cd07177">
    <property type="entry name" value="terB_like"/>
    <property type="match status" value="1"/>
</dbReference>
<dbReference type="Pfam" id="PF22924">
    <property type="entry name" value="ACOX_C_alpha1"/>
    <property type="match status" value="1"/>
</dbReference>
<evidence type="ECO:0000313" key="16">
    <source>
        <dbReference type="Proteomes" id="UP001156666"/>
    </source>
</evidence>
<keyword evidence="6" id="KW-0274">FAD</keyword>
<dbReference type="EC" id="1.3.3.6" evidence="4"/>
<dbReference type="GO" id="GO:0005504">
    <property type="term" value="F:fatty acid binding"/>
    <property type="evidence" value="ECO:0007669"/>
    <property type="project" value="TreeGrafter"/>
</dbReference>
<keyword evidence="9" id="KW-0443">Lipid metabolism</keyword>
<dbReference type="Proteomes" id="UP001156666">
    <property type="component" value="Unassembled WGS sequence"/>
</dbReference>
<dbReference type="Gene3D" id="2.40.110.10">
    <property type="entry name" value="Butyryl-CoA Dehydrogenase, subunit A, domain 2"/>
    <property type="match status" value="1"/>
</dbReference>
<dbReference type="SUPFAM" id="SSF47203">
    <property type="entry name" value="Acyl-CoA dehydrogenase C-terminal domain-like"/>
    <property type="match status" value="2"/>
</dbReference>
<comment type="cofactor">
    <cofactor evidence="1">
        <name>FAD</name>
        <dbReference type="ChEBI" id="CHEBI:57692"/>
    </cofactor>
</comment>
<evidence type="ECO:0000256" key="7">
    <source>
        <dbReference type="ARBA" id="ARBA00022832"/>
    </source>
</evidence>
<comment type="similarity">
    <text evidence="3">Belongs to the acyl-CoA oxidase family.</text>
</comment>
<evidence type="ECO:0000259" key="12">
    <source>
        <dbReference type="Pfam" id="PF02770"/>
    </source>
</evidence>
<dbReference type="Pfam" id="PF02771">
    <property type="entry name" value="Acyl-CoA_dh_N"/>
    <property type="match status" value="1"/>
</dbReference>
<sequence length="773" mass="87190">MSIATKSKYSPGILSLLPIFYVTWSDSVLSPSEIKIIRKRIQDLDFLTFSDKRQLVKWLNPAQPPSPEEFKEWIQELKKHAPEFDENEKLGLSEMGLKIAQSSIGYRQDEVWKSPKTQQALQEIEEALGIRSEISKTLLETKLQPGKSTSEISNKGSFDTTKMQAILDGEHGELINRVKKLLRDPAFSYEILRDKADQRKRVSEQVQYLADQGASTYAFPEKYGGKGAVAKSIAVFEAVSYHDQSLLIKFGVQFGLFGGAIYGLGTERHFEKYLNDMMTFKLPGCFAMTETGHGSNVRDLETTATYNHSTGLITVHSPVYDAGKEYIGNAMDSRMAAVFAQLIVNGKNEGVHALMVPLRDRHHNLLPGVKVLDCGYKMGLNGVDNGRIWFDQVTIPKENLLNKYGDIDEDGNYISPIENPAKRFFTMLGALVAGRVSVGIAGNTGAKSALSIAVKYALKRRQFSANDNEKETLIMDYPSHQKRLIPRIAKTYALNFALHNLQALYAKQYGTGEMREVETLAAGLKSYATWHCTDTVQEAREACGGKGYLQENRLTDLKADTDIFTTFEGDNTVLLQLVAKSLMSEFRDNFNDGGYMAIIRFLADRFSTSLTELNPITIRNTNAEHLLDKDFHISAFNYRVNKLTITVGQRMRNYLKRRITPYQAYLRCQIHMQEMAEAYVEKVILDSFYATIERTDDEGCRAALTKLCQLFALNTIQDHKGWYLENDYMTGSKTKALRRVVNKLIQELRPEVLNLVTAFNIPDELLGAKIVES</sequence>
<evidence type="ECO:0000256" key="4">
    <source>
        <dbReference type="ARBA" id="ARBA00012870"/>
    </source>
</evidence>
<evidence type="ECO:0000256" key="10">
    <source>
        <dbReference type="ARBA" id="ARBA00023140"/>
    </source>
</evidence>
<protein>
    <recommendedName>
        <fullName evidence="4">acyl-CoA oxidase</fullName>
        <ecNumber evidence="4">1.3.3.6</ecNumber>
    </recommendedName>
</protein>
<organism evidence="15 16">
    <name type="scientific">Portibacter lacus</name>
    <dbReference type="NCBI Taxonomy" id="1099794"/>
    <lineage>
        <taxon>Bacteria</taxon>
        <taxon>Pseudomonadati</taxon>
        <taxon>Bacteroidota</taxon>
        <taxon>Saprospiria</taxon>
        <taxon>Saprospirales</taxon>
        <taxon>Haliscomenobacteraceae</taxon>
        <taxon>Portibacter</taxon>
    </lineage>
</organism>
<dbReference type="GO" id="GO:0033540">
    <property type="term" value="P:fatty acid beta-oxidation using acyl-CoA oxidase"/>
    <property type="evidence" value="ECO:0007669"/>
    <property type="project" value="TreeGrafter"/>
</dbReference>
<dbReference type="RefSeq" id="WP_235292197.1">
    <property type="nucleotide sequence ID" value="NZ_BSOH01000027.1"/>
</dbReference>
<reference evidence="15" key="1">
    <citation type="journal article" date="2014" name="Int. J. Syst. Evol. Microbiol.">
        <title>Complete genome sequence of Corynebacterium casei LMG S-19264T (=DSM 44701T), isolated from a smear-ripened cheese.</title>
        <authorList>
            <consortium name="US DOE Joint Genome Institute (JGI-PGF)"/>
            <person name="Walter F."/>
            <person name="Albersmeier A."/>
            <person name="Kalinowski J."/>
            <person name="Ruckert C."/>
        </authorList>
    </citation>
    <scope>NUCLEOTIDE SEQUENCE</scope>
    <source>
        <strain evidence="15">NBRC 108769</strain>
    </source>
</reference>
<dbReference type="InterPro" id="IPR012258">
    <property type="entry name" value="Acyl-CoA_oxidase"/>
</dbReference>
<dbReference type="Pfam" id="PF01756">
    <property type="entry name" value="ACOX"/>
    <property type="match status" value="1"/>
</dbReference>
<evidence type="ECO:0000256" key="6">
    <source>
        <dbReference type="ARBA" id="ARBA00022827"/>
    </source>
</evidence>
<dbReference type="InterPro" id="IPR009100">
    <property type="entry name" value="AcylCoA_DH/oxidase_NM_dom_sf"/>
</dbReference>
<evidence type="ECO:0000259" key="14">
    <source>
        <dbReference type="Pfam" id="PF22924"/>
    </source>
</evidence>
<proteinExistence type="inferred from homology"/>
<feature type="domain" description="Acyl-CoA oxidase/dehydrogenase middle" evidence="12">
    <location>
        <begin position="285"/>
        <end position="393"/>
    </location>
</feature>
<keyword evidence="10" id="KW-0576">Peroxisome</keyword>
<dbReference type="FunFam" id="1.20.140.10:FF:000010">
    <property type="entry name" value="Acyl-coenzyme A oxidase"/>
    <property type="match status" value="1"/>
</dbReference>
<dbReference type="EMBL" id="BSOH01000027">
    <property type="protein sequence ID" value="GLR19142.1"/>
    <property type="molecule type" value="Genomic_DNA"/>
</dbReference>
<evidence type="ECO:0000256" key="8">
    <source>
        <dbReference type="ARBA" id="ARBA00023002"/>
    </source>
</evidence>
<evidence type="ECO:0000256" key="2">
    <source>
        <dbReference type="ARBA" id="ARBA00004275"/>
    </source>
</evidence>
<dbReference type="PANTHER" id="PTHR10909">
    <property type="entry name" value="ELECTRON TRANSPORT OXIDOREDUCTASE"/>
    <property type="match status" value="1"/>
</dbReference>
<keyword evidence="7" id="KW-0276">Fatty acid metabolism</keyword>
<dbReference type="Gene3D" id="1.10.540.10">
    <property type="entry name" value="Acyl-CoA dehydrogenase/oxidase, N-terminal domain"/>
    <property type="match status" value="1"/>
</dbReference>
<evidence type="ECO:0000313" key="15">
    <source>
        <dbReference type="EMBL" id="GLR19142.1"/>
    </source>
</evidence>
<evidence type="ECO:0000259" key="11">
    <source>
        <dbReference type="Pfam" id="PF01756"/>
    </source>
</evidence>